<name>A0A6A4TFF1_SCOMX</name>
<organism evidence="2 3">
    <name type="scientific">Scophthalmus maximus</name>
    <name type="common">Turbot</name>
    <name type="synonym">Psetta maxima</name>
    <dbReference type="NCBI Taxonomy" id="52904"/>
    <lineage>
        <taxon>Eukaryota</taxon>
        <taxon>Metazoa</taxon>
        <taxon>Chordata</taxon>
        <taxon>Craniata</taxon>
        <taxon>Vertebrata</taxon>
        <taxon>Euteleostomi</taxon>
        <taxon>Actinopterygii</taxon>
        <taxon>Neopterygii</taxon>
        <taxon>Teleostei</taxon>
        <taxon>Neoteleostei</taxon>
        <taxon>Acanthomorphata</taxon>
        <taxon>Carangaria</taxon>
        <taxon>Pleuronectiformes</taxon>
        <taxon>Pleuronectoidei</taxon>
        <taxon>Scophthalmidae</taxon>
        <taxon>Scophthalmus</taxon>
    </lineage>
</organism>
<evidence type="ECO:0000313" key="3">
    <source>
        <dbReference type="Proteomes" id="UP000438429"/>
    </source>
</evidence>
<accession>A0A6A4TFF1</accession>
<proteinExistence type="predicted"/>
<feature type="compositionally biased region" description="Polar residues" evidence="1">
    <location>
        <begin position="1"/>
        <end position="11"/>
    </location>
</feature>
<gene>
    <name evidence="2" type="ORF">F2P81_003123</name>
</gene>
<dbReference type="Proteomes" id="UP000438429">
    <property type="component" value="Unassembled WGS sequence"/>
</dbReference>
<reference evidence="2 3" key="1">
    <citation type="submission" date="2019-06" db="EMBL/GenBank/DDBJ databases">
        <title>Draft genomes of female and male turbot (Scophthalmus maximus).</title>
        <authorList>
            <person name="Xu H."/>
            <person name="Xu X.-W."/>
            <person name="Shao C."/>
            <person name="Chen S."/>
        </authorList>
    </citation>
    <scope>NUCLEOTIDE SEQUENCE [LARGE SCALE GENOMIC DNA]</scope>
    <source>
        <strain evidence="2">Ysfricsl-2016a</strain>
        <tissue evidence="2">Blood</tissue>
    </source>
</reference>
<sequence length="123" mass="13423">MPQSCCLSKTSPRPPSFELQQKHASRARTAITVLQLSIYGRALEASGRAPCEISRAPPPLSPAEDSKTFNSDIFRVLCSPETAVIVTGPLFDRTAARRKWFWANGCIKCTTLTLEVGARILCG</sequence>
<protein>
    <submittedName>
        <fullName evidence="2">Uncharacterized protein</fullName>
    </submittedName>
</protein>
<evidence type="ECO:0000313" key="2">
    <source>
        <dbReference type="EMBL" id="KAF0043965.1"/>
    </source>
</evidence>
<dbReference type="EMBL" id="VEVO01000003">
    <property type="protein sequence ID" value="KAF0043965.1"/>
    <property type="molecule type" value="Genomic_DNA"/>
</dbReference>
<evidence type="ECO:0000256" key="1">
    <source>
        <dbReference type="SAM" id="MobiDB-lite"/>
    </source>
</evidence>
<feature type="region of interest" description="Disordered" evidence="1">
    <location>
        <begin position="1"/>
        <end position="23"/>
    </location>
</feature>
<dbReference type="AlphaFoldDB" id="A0A6A4TFF1"/>
<comment type="caution">
    <text evidence="2">The sequence shown here is derived from an EMBL/GenBank/DDBJ whole genome shotgun (WGS) entry which is preliminary data.</text>
</comment>